<name>A0AAN9SFP8_PSOTE</name>
<protein>
    <submittedName>
        <fullName evidence="2">Uncharacterized protein</fullName>
    </submittedName>
</protein>
<evidence type="ECO:0000256" key="1">
    <source>
        <dbReference type="SAM" id="MobiDB-lite"/>
    </source>
</evidence>
<sequence>MHTRLWRVSTEDESEMMQGLAYEGSSFDAYKGDESSKGDSAGAKRKDGLEYEFEETTRQLRYKSMDKLSNYGMHDGGTSTWQEGCAQNKKYIEKQKEDRNSDGQFQKMDIVGLGSNTEEHIRAISKELGIILKFEEILNGSEADHGEEDNVVIQSNNGGRESCSTQHYDQKKWVFVGEKR</sequence>
<accession>A0AAN9SFP8</accession>
<reference evidence="2 3" key="1">
    <citation type="submission" date="2024-01" db="EMBL/GenBank/DDBJ databases">
        <title>The genomes of 5 underutilized Papilionoideae crops provide insights into root nodulation and disease resistanc.</title>
        <authorList>
            <person name="Jiang F."/>
        </authorList>
    </citation>
    <scope>NUCLEOTIDE SEQUENCE [LARGE SCALE GENOMIC DNA]</scope>
    <source>
        <strain evidence="2">DUOXIRENSHENG_FW03</strain>
        <tissue evidence="2">Leaves</tissue>
    </source>
</reference>
<feature type="compositionally biased region" description="Basic and acidic residues" evidence="1">
    <location>
        <begin position="30"/>
        <end position="47"/>
    </location>
</feature>
<dbReference type="Proteomes" id="UP001386955">
    <property type="component" value="Unassembled WGS sequence"/>
</dbReference>
<gene>
    <name evidence="2" type="ORF">VNO78_15234</name>
</gene>
<feature type="region of interest" description="Disordered" evidence="1">
    <location>
        <begin position="24"/>
        <end position="47"/>
    </location>
</feature>
<dbReference type="EMBL" id="JAYMYS010000004">
    <property type="protein sequence ID" value="KAK7394699.1"/>
    <property type="molecule type" value="Genomic_DNA"/>
</dbReference>
<keyword evidence="3" id="KW-1185">Reference proteome</keyword>
<dbReference type="AlphaFoldDB" id="A0AAN9SFP8"/>
<comment type="caution">
    <text evidence="2">The sequence shown here is derived from an EMBL/GenBank/DDBJ whole genome shotgun (WGS) entry which is preliminary data.</text>
</comment>
<evidence type="ECO:0000313" key="2">
    <source>
        <dbReference type="EMBL" id="KAK7394699.1"/>
    </source>
</evidence>
<evidence type="ECO:0000313" key="3">
    <source>
        <dbReference type="Proteomes" id="UP001386955"/>
    </source>
</evidence>
<proteinExistence type="predicted"/>
<organism evidence="2 3">
    <name type="scientific">Psophocarpus tetragonolobus</name>
    <name type="common">Winged bean</name>
    <name type="synonym">Dolichos tetragonolobus</name>
    <dbReference type="NCBI Taxonomy" id="3891"/>
    <lineage>
        <taxon>Eukaryota</taxon>
        <taxon>Viridiplantae</taxon>
        <taxon>Streptophyta</taxon>
        <taxon>Embryophyta</taxon>
        <taxon>Tracheophyta</taxon>
        <taxon>Spermatophyta</taxon>
        <taxon>Magnoliopsida</taxon>
        <taxon>eudicotyledons</taxon>
        <taxon>Gunneridae</taxon>
        <taxon>Pentapetalae</taxon>
        <taxon>rosids</taxon>
        <taxon>fabids</taxon>
        <taxon>Fabales</taxon>
        <taxon>Fabaceae</taxon>
        <taxon>Papilionoideae</taxon>
        <taxon>50 kb inversion clade</taxon>
        <taxon>NPAAA clade</taxon>
        <taxon>indigoferoid/millettioid clade</taxon>
        <taxon>Phaseoleae</taxon>
        <taxon>Psophocarpus</taxon>
    </lineage>
</organism>